<organism evidence="1 2">
    <name type="scientific">Neophaeococcomyces mojaviensis</name>
    <dbReference type="NCBI Taxonomy" id="3383035"/>
    <lineage>
        <taxon>Eukaryota</taxon>
        <taxon>Fungi</taxon>
        <taxon>Dikarya</taxon>
        <taxon>Ascomycota</taxon>
        <taxon>Pezizomycotina</taxon>
        <taxon>Eurotiomycetes</taxon>
        <taxon>Chaetothyriomycetidae</taxon>
        <taxon>Chaetothyriales</taxon>
        <taxon>Chaetothyriales incertae sedis</taxon>
        <taxon>Neophaeococcomyces</taxon>
    </lineage>
</organism>
<proteinExistence type="predicted"/>
<reference evidence="1" key="1">
    <citation type="submission" date="2022-10" db="EMBL/GenBank/DDBJ databases">
        <title>Culturing micro-colonial fungi from biological soil crusts in the Mojave desert and describing Neophaeococcomyces mojavensis, and introducing the new genera and species Taxawa tesnikishii.</title>
        <authorList>
            <person name="Kurbessoian T."/>
            <person name="Stajich J.E."/>
        </authorList>
    </citation>
    <scope>NUCLEOTIDE SEQUENCE</scope>
    <source>
        <strain evidence="1">JES_112</strain>
    </source>
</reference>
<evidence type="ECO:0000313" key="1">
    <source>
        <dbReference type="EMBL" id="KAJ9657062.1"/>
    </source>
</evidence>
<evidence type="ECO:0000313" key="2">
    <source>
        <dbReference type="Proteomes" id="UP001172386"/>
    </source>
</evidence>
<name>A0ACC3A870_9EURO</name>
<dbReference type="EMBL" id="JAPDRQ010000069">
    <property type="protein sequence ID" value="KAJ9657062.1"/>
    <property type="molecule type" value="Genomic_DNA"/>
</dbReference>
<gene>
    <name evidence="1" type="ORF">H2198_004554</name>
</gene>
<protein>
    <submittedName>
        <fullName evidence="1">Uncharacterized protein</fullName>
    </submittedName>
</protein>
<sequence length="838" mass="93404">MADFSSFTHKWRATTNNDHRSDTNKVTKRNRLPVSCVPCRTRKLKCDRGHPCDACLKRNDQESCLYGKVSAAAVPPNGSARKDETSRTSNLKAQARLEHLEELVKSLVGNPSQADAPAVQASSPPAEIHDATPEKETLKRVADGGSYNGSTHWSAVLQHIYELKSDLESGSTEYDDVPEPVDFAKPDALFGGQRPLSLHHILQKHLPDRIHVDRRISQYFNAKYMIVPFIHMKQFRRQYEEFWKNPLEANVIWISQMFSICYLAASLSMVSNKSPDQDLDAKNTRGSFEAATGQCLLLGNYSKPQPYVVEALGLFLQCKYASSLDPSREVALVFAVQTRLAYMMGYHRDGSKFPGQFTPFQAEMRRRTWSILKQFDLMTAFQLGIPNNVPPGSFDTANPSNLLDTDFDEDSRTLPPSRPEHEISQMLYFVVKSRLTDVYTKICQHAISFPSTAPTVSEIMALDAQIRQLAETVPQALRVKPVSQSITDQGCDIMVRLNISFLWRKSLCVLHRKYMTASGNDYSYDTCIESASAMCATIIDLYPEFRPGGTFENDSWMLTSFTIIDFLLAAMVLCLAMSVSRKKYVNTGSDPQKWLLLDGTKTVFEILDNSKRICTELGQRSREAKRVSCVLSAVLERLRTREQSAPTSIEGSSAQGANSILSMTPLSLQEGLTSVTPSSGMVPPEWYMSDKTTESTPASNVGQIELSPTKPSTSPMEIQQTLNTGLNMGYDVHQNRFPLNAYVPPAWNMDLGFGPFSTILDGPEGSGSIDWTQLDQFTGFYGNESGLFLPDSSASTHPNVSNMSNDTTYMDYGNWESTPIYNLGGRAREPISGKSQQP</sequence>
<keyword evidence="2" id="KW-1185">Reference proteome</keyword>
<dbReference type="Proteomes" id="UP001172386">
    <property type="component" value="Unassembled WGS sequence"/>
</dbReference>
<accession>A0ACC3A870</accession>
<comment type="caution">
    <text evidence="1">The sequence shown here is derived from an EMBL/GenBank/DDBJ whole genome shotgun (WGS) entry which is preliminary data.</text>
</comment>